<dbReference type="Proteomes" id="UP000318823">
    <property type="component" value="Chromosome"/>
</dbReference>
<organism evidence="1 2">
    <name type="scientific">Bacteroides ovatus</name>
    <dbReference type="NCBI Taxonomy" id="28116"/>
    <lineage>
        <taxon>Bacteria</taxon>
        <taxon>Pseudomonadati</taxon>
        <taxon>Bacteroidota</taxon>
        <taxon>Bacteroidia</taxon>
        <taxon>Bacteroidales</taxon>
        <taxon>Bacteroidaceae</taxon>
        <taxon>Bacteroides</taxon>
    </lineage>
</organism>
<gene>
    <name evidence="1" type="ORF">DYI28_18320</name>
</gene>
<dbReference type="EMBL" id="CP041395">
    <property type="protein sequence ID" value="QDM10496.1"/>
    <property type="molecule type" value="Genomic_DNA"/>
</dbReference>
<dbReference type="AlphaFoldDB" id="A0AAP9DL54"/>
<evidence type="ECO:0000313" key="2">
    <source>
        <dbReference type="Proteomes" id="UP000318823"/>
    </source>
</evidence>
<protein>
    <submittedName>
        <fullName evidence="1">Uncharacterized protein</fullName>
    </submittedName>
</protein>
<accession>A0AAP9DL54</accession>
<name>A0AAP9DL54_BACOV</name>
<sequence>MPYLSICSTPRNDVFLGVQQVVGFKGKKREDNYLYINILQNHTHRLICLRNLVTLFNRLSHL</sequence>
<proteinExistence type="predicted"/>
<evidence type="ECO:0000313" key="1">
    <source>
        <dbReference type="EMBL" id="QDM10496.1"/>
    </source>
</evidence>
<reference evidence="2" key="1">
    <citation type="journal article" date="2018" name="J. Anim. Genet.">
        <title>Acquired interbacterial defense systems protect against interspecies antagonism in the human gut microbiome.</title>
        <authorList>
            <person name="Ross B.D."/>
            <person name="Verster A.J."/>
            <person name="Radey M.C."/>
            <person name="Schmidtke D.T."/>
            <person name="Pope C.E."/>
            <person name="Hoffman L.R."/>
            <person name="Hajjar A."/>
            <person name="Peterson S.B."/>
            <person name="Borenstein E."/>
            <person name="Mougous J."/>
        </authorList>
    </citation>
    <scope>NUCLEOTIDE SEQUENCE [LARGE SCALE GENOMIC DNA]</scope>
    <source>
        <strain evidence="2">3725 D1 iv</strain>
    </source>
</reference>